<dbReference type="InterPro" id="IPR037185">
    <property type="entry name" value="EmrE-like"/>
</dbReference>
<accession>A0A1G2KI44</accession>
<name>A0A1G2KI44_9BACT</name>
<keyword evidence="1" id="KW-1133">Transmembrane helix</keyword>
<dbReference type="Pfam" id="PF00892">
    <property type="entry name" value="EamA"/>
    <property type="match status" value="1"/>
</dbReference>
<keyword evidence="1" id="KW-0812">Transmembrane</keyword>
<dbReference type="STRING" id="1802270.A3C07_05285"/>
<dbReference type="Gene3D" id="3.20.20.80">
    <property type="entry name" value="Glycosidases"/>
    <property type="match status" value="1"/>
</dbReference>
<dbReference type="SUPFAM" id="SSF51445">
    <property type="entry name" value="(Trans)glycosidases"/>
    <property type="match status" value="1"/>
</dbReference>
<comment type="caution">
    <text evidence="3">The sequence shown here is derived from an EMBL/GenBank/DDBJ whole genome shotgun (WGS) entry which is preliminary data.</text>
</comment>
<feature type="transmembrane region" description="Helical" evidence="1">
    <location>
        <begin position="61"/>
        <end position="83"/>
    </location>
</feature>
<organism evidence="3 4">
    <name type="scientific">Candidatus Sungbacteria bacterium RIFCSPHIGHO2_02_FULL_47_11</name>
    <dbReference type="NCBI Taxonomy" id="1802270"/>
    <lineage>
        <taxon>Bacteria</taxon>
        <taxon>Candidatus Sungiibacteriota</taxon>
    </lineage>
</organism>
<dbReference type="AlphaFoldDB" id="A0A1G2KI44"/>
<reference evidence="3 4" key="1">
    <citation type="journal article" date="2016" name="Nat. Commun.">
        <title>Thousands of microbial genomes shed light on interconnected biogeochemical processes in an aquifer system.</title>
        <authorList>
            <person name="Anantharaman K."/>
            <person name="Brown C.T."/>
            <person name="Hug L.A."/>
            <person name="Sharon I."/>
            <person name="Castelle C.J."/>
            <person name="Probst A.J."/>
            <person name="Thomas B.C."/>
            <person name="Singh A."/>
            <person name="Wilkins M.J."/>
            <person name="Karaoz U."/>
            <person name="Brodie E.L."/>
            <person name="Williams K.H."/>
            <person name="Hubbard S.S."/>
            <person name="Banfield J.F."/>
        </authorList>
    </citation>
    <scope>NUCLEOTIDE SEQUENCE [LARGE SCALE GENOMIC DNA]</scope>
</reference>
<dbReference type="InterPro" id="IPR017853">
    <property type="entry name" value="GH"/>
</dbReference>
<feature type="transmembrane region" description="Helical" evidence="1">
    <location>
        <begin position="117"/>
        <end position="136"/>
    </location>
</feature>
<dbReference type="EMBL" id="MHQI01000047">
    <property type="protein sequence ID" value="OGZ99117.1"/>
    <property type="molecule type" value="Genomic_DNA"/>
</dbReference>
<feature type="transmembrane region" description="Helical" evidence="1">
    <location>
        <begin position="243"/>
        <end position="260"/>
    </location>
</feature>
<protein>
    <recommendedName>
        <fullName evidence="2">EamA domain-containing protein</fullName>
    </recommendedName>
</protein>
<evidence type="ECO:0000259" key="2">
    <source>
        <dbReference type="Pfam" id="PF00892"/>
    </source>
</evidence>
<dbReference type="SUPFAM" id="SSF103481">
    <property type="entry name" value="Multidrug resistance efflux transporter EmrE"/>
    <property type="match status" value="1"/>
</dbReference>
<evidence type="ECO:0000256" key="1">
    <source>
        <dbReference type="SAM" id="Phobius"/>
    </source>
</evidence>
<feature type="transmembrane region" description="Helical" evidence="1">
    <location>
        <begin position="169"/>
        <end position="192"/>
    </location>
</feature>
<feature type="transmembrane region" description="Helical" evidence="1">
    <location>
        <begin position="213"/>
        <end position="237"/>
    </location>
</feature>
<dbReference type="GO" id="GO:0016020">
    <property type="term" value="C:membrane"/>
    <property type="evidence" value="ECO:0007669"/>
    <property type="project" value="InterPro"/>
</dbReference>
<feature type="domain" description="EamA" evidence="2">
    <location>
        <begin position="3"/>
        <end position="132"/>
    </location>
</feature>
<dbReference type="Proteomes" id="UP000179023">
    <property type="component" value="Unassembled WGS sequence"/>
</dbReference>
<sequence>MNWLFISVVAQIVLGTSAVFDKILLRRGFFDPISYTFWSAILGLSAFVLVPFGSLAAPLEIIFIALLGGVFFIIATYFFFLALKLGEASVALPIIGGLAPISTLIFASIFLDGHLSGGQLAGFLLLVFGGIFFLGAERREVRPVLFLVAFSSAVLFGISNVLTKIVFDASSFVAGLVWVRVGGAFAMTVPLFSPSFRGKIAASLHAGEVKHRFLYVLNRVYSAGGILLLSAALFLAYPALVDASSSLKYVVIVVAAWLMLQERFHGRVLVFKIVGIFLIVGGLAGLALVEYARSIPVDSARNIGWGVTFSQKFSEQLGLDWQKNFDAILTDLKPKKIRLVAYWDEIEKWRGVYDFSDLDWLLLRSRNVDAEVIFVIGMKVPRWPECFIPSWVDPLAPEEREDALREYMRMVVERYKKNPEIKIWQVENEPYLAFGECPDRPDGFLEKEIALVKSIDPSRPVLVTDGGEFGDWYRAVMAGDVFGTTMYRKVYPRFLGPIFGVIEYPIAPSFFPFKEKLVRFLTGERDKLFLAVELQGEAWGEAELHLLPLEEQFAIFPPEYFQETIEYARETGFDEYYLWGAEWWYWLKEKQNKPE</sequence>
<keyword evidence="1" id="KW-0472">Membrane</keyword>
<dbReference type="Gene3D" id="1.10.3730.20">
    <property type="match status" value="1"/>
</dbReference>
<feature type="transmembrane region" description="Helical" evidence="1">
    <location>
        <begin position="37"/>
        <end position="55"/>
    </location>
</feature>
<gene>
    <name evidence="3" type="ORF">A3C07_05285</name>
</gene>
<feature type="non-terminal residue" evidence="3">
    <location>
        <position position="595"/>
    </location>
</feature>
<evidence type="ECO:0000313" key="4">
    <source>
        <dbReference type="Proteomes" id="UP000179023"/>
    </source>
</evidence>
<proteinExistence type="predicted"/>
<feature type="transmembrane region" description="Helical" evidence="1">
    <location>
        <begin position="143"/>
        <end position="163"/>
    </location>
</feature>
<feature type="transmembrane region" description="Helical" evidence="1">
    <location>
        <begin position="269"/>
        <end position="289"/>
    </location>
</feature>
<evidence type="ECO:0000313" key="3">
    <source>
        <dbReference type="EMBL" id="OGZ99117.1"/>
    </source>
</evidence>
<feature type="transmembrane region" description="Helical" evidence="1">
    <location>
        <begin position="6"/>
        <end position="25"/>
    </location>
</feature>
<feature type="transmembrane region" description="Helical" evidence="1">
    <location>
        <begin position="90"/>
        <end position="111"/>
    </location>
</feature>
<dbReference type="InterPro" id="IPR000620">
    <property type="entry name" value="EamA_dom"/>
</dbReference>